<dbReference type="EMBL" id="CAXLJM020000008">
    <property type="protein sequence ID" value="CAL8075636.1"/>
    <property type="molecule type" value="Genomic_DNA"/>
</dbReference>
<reference evidence="1 2" key="1">
    <citation type="submission" date="2024-08" db="EMBL/GenBank/DDBJ databases">
        <authorList>
            <person name="Cucini C."/>
            <person name="Frati F."/>
        </authorList>
    </citation>
    <scope>NUCLEOTIDE SEQUENCE [LARGE SCALE GENOMIC DNA]</scope>
</reference>
<dbReference type="SUPFAM" id="SSF81383">
    <property type="entry name" value="F-box domain"/>
    <property type="match status" value="1"/>
</dbReference>
<protein>
    <recommendedName>
        <fullName evidence="3">F-box domain-containing protein</fullName>
    </recommendedName>
</protein>
<accession>A0ABP1PVV4</accession>
<dbReference type="Gene3D" id="3.80.10.10">
    <property type="entry name" value="Ribonuclease Inhibitor"/>
    <property type="match status" value="1"/>
</dbReference>
<dbReference type="Gene3D" id="1.20.1280.50">
    <property type="match status" value="1"/>
</dbReference>
<keyword evidence="2" id="KW-1185">Reference proteome</keyword>
<evidence type="ECO:0000313" key="2">
    <source>
        <dbReference type="Proteomes" id="UP001642540"/>
    </source>
</evidence>
<dbReference type="InterPro" id="IPR032675">
    <property type="entry name" value="LRR_dom_sf"/>
</dbReference>
<gene>
    <name evidence="1" type="ORF">ODALV1_LOCUS3238</name>
</gene>
<proteinExistence type="predicted"/>
<sequence length="588" mass="67527">MEQSDYNPMLNTVILKNIFQVLTLSDLASCRQVCKTWFEESSTRWRRDMWLKLYEDDSDEDGSNVTLTGLTLENFILELNDGNVCILGDSPNVEIKTFKKFKLLGWNFNSENDELKAQFWKTCGRLMIGLRIERSTFRSRLAFESVVFQDLPNLEEFILFNNYYEVKREQRFEAVPPINDVLSRARNSNVRNLQVILYSKRDRDPKFPLSLLEFIANYRNLKSLVLGGLCKHFIDKLSFEEVLSAMVNLSRNGGYKWAVENLDIFAVNKENSMYRPEEIGLLQQLQFPLSSLTLDIGCYTEPSNFKSILEIYANTLRKLVVFREDGHASSLHDFPFQVELNSLTELRLLGSAVTPNLNFFQYIPNLKSVFLVQHTGSSMLNVGSFQSDHRLFSALRNRQIENGWGGTIPGTYPVGSTDFSKLENTVLPQMEDFILCGEHDTVCSPEQVAALARLMPNLKKVRLGLANDGFWIVCSAWKELELLIIQPCEVNNCGITGIIPGLQTQLPNLNNLTRLNCLAFGCENYRYSKKPIVTYRDRDVVRYTNVIEGAVPYRPQITDEALQEFTHNVPDCKITRFYNGDEEWPDLS</sequence>
<evidence type="ECO:0008006" key="3">
    <source>
        <dbReference type="Google" id="ProtNLM"/>
    </source>
</evidence>
<dbReference type="Proteomes" id="UP001642540">
    <property type="component" value="Unassembled WGS sequence"/>
</dbReference>
<name>A0ABP1PVV4_9HEXA</name>
<evidence type="ECO:0000313" key="1">
    <source>
        <dbReference type="EMBL" id="CAL8075636.1"/>
    </source>
</evidence>
<dbReference type="InterPro" id="IPR036047">
    <property type="entry name" value="F-box-like_dom_sf"/>
</dbReference>
<comment type="caution">
    <text evidence="1">The sequence shown here is derived from an EMBL/GenBank/DDBJ whole genome shotgun (WGS) entry which is preliminary data.</text>
</comment>
<organism evidence="1 2">
    <name type="scientific">Orchesella dallaii</name>
    <dbReference type="NCBI Taxonomy" id="48710"/>
    <lineage>
        <taxon>Eukaryota</taxon>
        <taxon>Metazoa</taxon>
        <taxon>Ecdysozoa</taxon>
        <taxon>Arthropoda</taxon>
        <taxon>Hexapoda</taxon>
        <taxon>Collembola</taxon>
        <taxon>Entomobryomorpha</taxon>
        <taxon>Entomobryoidea</taxon>
        <taxon>Orchesellidae</taxon>
        <taxon>Orchesellinae</taxon>
        <taxon>Orchesella</taxon>
    </lineage>
</organism>